<sequence length="123" mass="13543">MPPLLTSESDFLAFDRPARDPTFVTDRTVSGEVVPIEDADVTELSLADKIAIVPQADPGYDWLFGHDIAGFVTMYGGVNSHMAVRAAEFSIPAAIGVGESRYEDIRQRDRVELDCGGMRIRNR</sequence>
<evidence type="ECO:0000313" key="2">
    <source>
        <dbReference type="EMBL" id="ELY64734.1"/>
    </source>
</evidence>
<proteinExistence type="predicted"/>
<organism evidence="2 3">
    <name type="scientific">Natronococcus jeotgali DSM 18795</name>
    <dbReference type="NCBI Taxonomy" id="1227498"/>
    <lineage>
        <taxon>Archaea</taxon>
        <taxon>Methanobacteriati</taxon>
        <taxon>Methanobacteriota</taxon>
        <taxon>Stenosarchaea group</taxon>
        <taxon>Halobacteria</taxon>
        <taxon>Halobacteriales</taxon>
        <taxon>Natrialbaceae</taxon>
        <taxon>Natronococcus</taxon>
    </lineage>
</organism>
<dbReference type="PATRIC" id="fig|1227498.3.peg.889"/>
<dbReference type="InterPro" id="IPR036637">
    <property type="entry name" value="Phosphohistidine_dom_sf"/>
</dbReference>
<dbReference type="InterPro" id="IPR051549">
    <property type="entry name" value="PEP_Utilizing_Enz"/>
</dbReference>
<comment type="caution">
    <text evidence="2">The sequence shown here is derived from an EMBL/GenBank/DDBJ whole genome shotgun (WGS) entry which is preliminary data.</text>
</comment>
<name>L9XSF5_9EURY</name>
<dbReference type="AlphaFoldDB" id="L9XSF5"/>
<reference evidence="2 3" key="1">
    <citation type="journal article" date="2014" name="PLoS Genet.">
        <title>Phylogenetically driven sequencing of extremely halophilic archaea reveals strategies for static and dynamic osmo-response.</title>
        <authorList>
            <person name="Becker E.A."/>
            <person name="Seitzer P.M."/>
            <person name="Tritt A."/>
            <person name="Larsen D."/>
            <person name="Krusor M."/>
            <person name="Yao A.I."/>
            <person name="Wu D."/>
            <person name="Madern D."/>
            <person name="Eisen J.A."/>
            <person name="Darling A.E."/>
            <person name="Facciotti M.T."/>
        </authorList>
    </citation>
    <scope>NUCLEOTIDE SEQUENCE [LARGE SCALE GENOMIC DNA]</scope>
    <source>
        <strain evidence="2 3">DSM 18795</strain>
    </source>
</reference>
<dbReference type="SUPFAM" id="SSF52009">
    <property type="entry name" value="Phosphohistidine domain"/>
    <property type="match status" value="1"/>
</dbReference>
<dbReference type="Proteomes" id="UP000011531">
    <property type="component" value="Unassembled WGS sequence"/>
</dbReference>
<dbReference type="PANTHER" id="PTHR43615">
    <property type="entry name" value="PHOSPHOENOLPYRUVATE SYNTHASE-RELATED"/>
    <property type="match status" value="1"/>
</dbReference>
<dbReference type="STRING" id="1227498.C492_04340"/>
<keyword evidence="3" id="KW-1185">Reference proteome</keyword>
<dbReference type="GO" id="GO:0016772">
    <property type="term" value="F:transferase activity, transferring phosphorus-containing groups"/>
    <property type="evidence" value="ECO:0007669"/>
    <property type="project" value="InterPro"/>
</dbReference>
<feature type="domain" description="PEP-utilising enzyme mobile" evidence="1">
    <location>
        <begin position="49"/>
        <end position="115"/>
    </location>
</feature>
<evidence type="ECO:0000259" key="1">
    <source>
        <dbReference type="Pfam" id="PF00391"/>
    </source>
</evidence>
<gene>
    <name evidence="2" type="ORF">C492_04340</name>
</gene>
<dbReference type="PANTHER" id="PTHR43615:SF1">
    <property type="entry name" value="PPDK_N DOMAIN-CONTAINING PROTEIN"/>
    <property type="match status" value="1"/>
</dbReference>
<accession>L9XSF5</accession>
<dbReference type="InterPro" id="IPR008279">
    <property type="entry name" value="PEP-util_enz_mobile_dom"/>
</dbReference>
<dbReference type="EMBL" id="AOIA01000031">
    <property type="protein sequence ID" value="ELY64734.1"/>
    <property type="molecule type" value="Genomic_DNA"/>
</dbReference>
<dbReference type="Pfam" id="PF00391">
    <property type="entry name" value="PEP-utilizers"/>
    <property type="match status" value="1"/>
</dbReference>
<dbReference type="Gene3D" id="3.50.30.10">
    <property type="entry name" value="Phosphohistidine domain"/>
    <property type="match status" value="1"/>
</dbReference>
<dbReference type="OrthoDB" id="3345at2157"/>
<evidence type="ECO:0000313" key="3">
    <source>
        <dbReference type="Proteomes" id="UP000011531"/>
    </source>
</evidence>
<dbReference type="RefSeq" id="WP_008420786.1">
    <property type="nucleotide sequence ID" value="NZ_AOIA01000031.1"/>
</dbReference>
<protein>
    <recommendedName>
        <fullName evidence="1">PEP-utilising enzyme mobile domain-containing protein</fullName>
    </recommendedName>
</protein>